<dbReference type="SUPFAM" id="SSF53271">
    <property type="entry name" value="PRTase-like"/>
    <property type="match status" value="1"/>
</dbReference>
<gene>
    <name evidence="7" type="primary">pyrE</name>
    <name evidence="9" type="ORF">GND95_04155</name>
</gene>
<feature type="domain" description="Phosphoribosyltransferase" evidence="8">
    <location>
        <begin position="39"/>
        <end position="150"/>
    </location>
</feature>
<keyword evidence="6 7" id="KW-0665">Pyrimidine biosynthesis</keyword>
<keyword evidence="3 7" id="KW-0328">Glycosyltransferase</keyword>
<comment type="function">
    <text evidence="7">Catalyzes the transfer of a ribosyl phosphate group from 5-phosphoribose 1-diphosphate to orotate, leading to the formation of orotidine monophosphate (OMP).</text>
</comment>
<evidence type="ECO:0000256" key="2">
    <source>
        <dbReference type="ARBA" id="ARBA00011971"/>
    </source>
</evidence>
<dbReference type="AlphaFoldDB" id="A0A7C8LKR9"/>
<evidence type="ECO:0000256" key="7">
    <source>
        <dbReference type="HAMAP-Rule" id="MF_01208"/>
    </source>
</evidence>
<dbReference type="InterPro" id="IPR023031">
    <property type="entry name" value="OPRT"/>
</dbReference>
<comment type="cofactor">
    <cofactor evidence="7">
        <name>Mg(2+)</name>
        <dbReference type="ChEBI" id="CHEBI:18420"/>
    </cofactor>
</comment>
<name>A0A7C8LKR9_9FIRM</name>
<proteinExistence type="inferred from homology"/>
<organism evidence="9 10">
    <name type="scientific">Defluviitalea raffinosedens</name>
    <dbReference type="NCBI Taxonomy" id="1450156"/>
    <lineage>
        <taxon>Bacteria</taxon>
        <taxon>Bacillati</taxon>
        <taxon>Bacillota</taxon>
        <taxon>Clostridia</taxon>
        <taxon>Lachnospirales</taxon>
        <taxon>Defluviitaleaceae</taxon>
        <taxon>Defluviitalea</taxon>
    </lineage>
</organism>
<evidence type="ECO:0000313" key="10">
    <source>
        <dbReference type="Proteomes" id="UP000483018"/>
    </source>
</evidence>
<dbReference type="InterPro" id="IPR006273">
    <property type="entry name" value="Orotate_PRibTrfase_bac"/>
</dbReference>
<dbReference type="GO" id="GO:0000287">
    <property type="term" value="F:magnesium ion binding"/>
    <property type="evidence" value="ECO:0007669"/>
    <property type="project" value="UniProtKB-UniRule"/>
</dbReference>
<comment type="similarity">
    <text evidence="7">Belongs to the purine/pyrimidine phosphoribosyltransferase family. PyrE subfamily.</text>
</comment>
<evidence type="ECO:0000256" key="6">
    <source>
        <dbReference type="ARBA" id="ARBA00022975"/>
    </source>
</evidence>
<dbReference type="EC" id="2.4.2.10" evidence="2 7"/>
<dbReference type="UniPathway" id="UPA00070">
    <property type="reaction ID" value="UER00119"/>
</dbReference>
<dbReference type="PANTHER" id="PTHR19278:SF9">
    <property type="entry name" value="URIDINE 5'-MONOPHOSPHATE SYNTHASE"/>
    <property type="match status" value="1"/>
</dbReference>
<keyword evidence="10" id="KW-1185">Reference proteome</keyword>
<dbReference type="CDD" id="cd06223">
    <property type="entry name" value="PRTases_typeI"/>
    <property type="match status" value="1"/>
</dbReference>
<keyword evidence="5 7" id="KW-0460">Magnesium</keyword>
<comment type="caution">
    <text evidence="7">Lacks conserved residue(s) required for the propagation of feature annotation.</text>
</comment>
<comment type="pathway">
    <text evidence="1 7">Pyrimidine metabolism; UMP biosynthesis via de novo pathway; UMP from orotate: step 1/2.</text>
</comment>
<dbReference type="GO" id="GO:0004588">
    <property type="term" value="F:orotate phosphoribosyltransferase activity"/>
    <property type="evidence" value="ECO:0007669"/>
    <property type="project" value="UniProtKB-UniRule"/>
</dbReference>
<comment type="subunit">
    <text evidence="7">Homodimer.</text>
</comment>
<evidence type="ECO:0000313" key="9">
    <source>
        <dbReference type="EMBL" id="KAE9636320.1"/>
    </source>
</evidence>
<dbReference type="Proteomes" id="UP000483018">
    <property type="component" value="Unassembled WGS sequence"/>
</dbReference>
<reference evidence="9 10" key="1">
    <citation type="submission" date="2019-12" db="EMBL/GenBank/DDBJ databases">
        <title>Defluviitalea raffinosedens, isolated from a biogas fermenter, genome sequencing and characterization.</title>
        <authorList>
            <person name="Rettenmaier R."/>
            <person name="Schneider M."/>
            <person name="Neuhaus K."/>
            <person name="Liebl W."/>
            <person name="Zverlov V."/>
        </authorList>
    </citation>
    <scope>NUCLEOTIDE SEQUENCE [LARGE SCALE GENOMIC DNA]</scope>
    <source>
        <strain evidence="9 10">249c-K6</strain>
    </source>
</reference>
<dbReference type="NCBIfam" id="TIGR01367">
    <property type="entry name" value="pyrE_Therm"/>
    <property type="match status" value="1"/>
</dbReference>
<keyword evidence="4 7" id="KW-0808">Transferase</keyword>
<evidence type="ECO:0000256" key="5">
    <source>
        <dbReference type="ARBA" id="ARBA00022842"/>
    </source>
</evidence>
<dbReference type="GO" id="GO:0019856">
    <property type="term" value="P:pyrimidine nucleobase biosynthetic process"/>
    <property type="evidence" value="ECO:0007669"/>
    <property type="project" value="InterPro"/>
</dbReference>
<dbReference type="RefSeq" id="WP_158739571.1">
    <property type="nucleotide sequence ID" value="NZ_WSLF01000002.1"/>
</dbReference>
<dbReference type="PANTHER" id="PTHR19278">
    <property type="entry name" value="OROTATE PHOSPHORIBOSYLTRANSFERASE"/>
    <property type="match status" value="1"/>
</dbReference>
<dbReference type="HAMAP" id="MF_01208">
    <property type="entry name" value="PyrE"/>
    <property type="match status" value="1"/>
</dbReference>
<dbReference type="Gene3D" id="3.40.50.2020">
    <property type="match status" value="1"/>
</dbReference>
<dbReference type="OrthoDB" id="9783570at2"/>
<dbReference type="GO" id="GO:0044205">
    <property type="term" value="P:'de novo' UMP biosynthetic process"/>
    <property type="evidence" value="ECO:0007669"/>
    <property type="project" value="UniProtKB-UniRule"/>
</dbReference>
<evidence type="ECO:0000259" key="8">
    <source>
        <dbReference type="Pfam" id="PF00156"/>
    </source>
</evidence>
<comment type="catalytic activity">
    <reaction evidence="7">
        <text>orotidine 5'-phosphate + diphosphate = orotate + 5-phospho-alpha-D-ribose 1-diphosphate</text>
        <dbReference type="Rhea" id="RHEA:10380"/>
        <dbReference type="ChEBI" id="CHEBI:30839"/>
        <dbReference type="ChEBI" id="CHEBI:33019"/>
        <dbReference type="ChEBI" id="CHEBI:57538"/>
        <dbReference type="ChEBI" id="CHEBI:58017"/>
        <dbReference type="EC" id="2.4.2.10"/>
    </reaction>
</comment>
<feature type="binding site" description="in other chain" evidence="7">
    <location>
        <begin position="115"/>
        <end position="123"/>
    </location>
    <ligand>
        <name>5-phospho-alpha-D-ribose 1-diphosphate</name>
        <dbReference type="ChEBI" id="CHEBI:58017"/>
        <note>ligand shared between dimeric partners</note>
    </ligand>
</feature>
<evidence type="ECO:0000256" key="3">
    <source>
        <dbReference type="ARBA" id="ARBA00022676"/>
    </source>
</evidence>
<comment type="caution">
    <text evidence="9">The sequence shown here is derived from an EMBL/GenBank/DDBJ whole genome shotgun (WGS) entry which is preliminary data.</text>
</comment>
<feature type="binding site" evidence="7">
    <location>
        <position position="119"/>
    </location>
    <ligand>
        <name>orotate</name>
        <dbReference type="ChEBI" id="CHEBI:30839"/>
    </ligand>
</feature>
<dbReference type="Pfam" id="PF00156">
    <property type="entry name" value="Pribosyltran"/>
    <property type="match status" value="1"/>
</dbReference>
<protein>
    <recommendedName>
        <fullName evidence="2 7">Orotate phosphoribosyltransferase</fullName>
        <shortName evidence="7">OPRT</shortName>
        <shortName evidence="7">OPRTase</shortName>
        <ecNumber evidence="2 7">2.4.2.10</ecNumber>
    </recommendedName>
</protein>
<evidence type="ECO:0000256" key="4">
    <source>
        <dbReference type="ARBA" id="ARBA00022679"/>
    </source>
</evidence>
<feature type="binding site" evidence="7">
    <location>
        <position position="147"/>
    </location>
    <ligand>
        <name>orotate</name>
        <dbReference type="ChEBI" id="CHEBI:30839"/>
    </ligand>
</feature>
<dbReference type="InterPro" id="IPR000836">
    <property type="entry name" value="PRTase_dom"/>
</dbReference>
<accession>A0A7C8LKR9</accession>
<dbReference type="EMBL" id="WSLF01000002">
    <property type="protein sequence ID" value="KAE9636320.1"/>
    <property type="molecule type" value="Genomic_DNA"/>
</dbReference>
<sequence>MLNKDRVLEILRETGVLLEGHFLLTSGRHSNQYMQCAKILQYPNYAEEIAKGLAEEFKEDAIDIVVGPAMGGIIIAYELARQLNAKNLFAERENGKMVLRRGFSIPKGARVLVAEDVVTTGGSVFEVIDIVKEQGGEVAGVAVLVDRSNGSVEFGAKLRAALTADIISYEAEECPLCKEGKLPLVKPGSRNINAK</sequence>
<dbReference type="InterPro" id="IPR029057">
    <property type="entry name" value="PRTase-like"/>
</dbReference>
<evidence type="ECO:0000256" key="1">
    <source>
        <dbReference type="ARBA" id="ARBA00004889"/>
    </source>
</evidence>